<proteinExistence type="inferred from homology"/>
<dbReference type="Gene3D" id="3.90.1200.10">
    <property type="match status" value="1"/>
</dbReference>
<keyword evidence="3" id="KW-0547">Nucleotide-binding</keyword>
<sequence length="396" mass="44863">MADNAVTAETQCVVFEPAWIRETAMECLREDNSVQELKFVTEEEDLVITDVSADGHLNNVLRVASRRHPTKSVIFKHAPPYWRVAPSSPLTDERGDLEYRAIQKFHSILPGSVPKPLAYNRTRKVVCMEDLRGYTLYRKWLLAGNVDEDVARILARNIATIHSETHVTNIGQEALQQLDKEFQNPELMKLLDSVIYVDPMIREKAVKHISPALKKQAEAVFADAELLKAMGDIRRVFLEKKEAFIHSDTHSSSVMLFDLECARVGPCAKDLGQVLANYFFCYFHHLHHPDNNNQTHTWMVDTLPDICRATVEEYLNHLNVIVDDKDSFIRQLMSETAGFAAAQIFSRLLSIARVEDMDSMESAQPDALAAGCRLLKAQHSVHDVAAMMDLVLRHTS</sequence>
<keyword evidence="8" id="KW-1185">Reference proteome</keyword>
<accession>A0ABD0M709</accession>
<reference evidence="7 8" key="1">
    <citation type="journal article" date="2023" name="Sci. Data">
        <title>Genome assembly of the Korean intertidal mud-creeper Batillaria attramentaria.</title>
        <authorList>
            <person name="Patra A.K."/>
            <person name="Ho P.T."/>
            <person name="Jun S."/>
            <person name="Lee S.J."/>
            <person name="Kim Y."/>
            <person name="Won Y.J."/>
        </authorList>
    </citation>
    <scope>NUCLEOTIDE SEQUENCE [LARGE SCALE GENOMIC DNA]</scope>
    <source>
        <strain evidence="7">Wonlab-2016</strain>
    </source>
</reference>
<dbReference type="PANTHER" id="PTHR34273:SF2">
    <property type="entry name" value="METHYLTHIORIBOSE KINASE"/>
    <property type="match status" value="1"/>
</dbReference>
<dbReference type="Pfam" id="PF01636">
    <property type="entry name" value="APH"/>
    <property type="match status" value="1"/>
</dbReference>
<evidence type="ECO:0000256" key="2">
    <source>
        <dbReference type="ARBA" id="ARBA00022679"/>
    </source>
</evidence>
<dbReference type="InterPro" id="IPR011009">
    <property type="entry name" value="Kinase-like_dom_sf"/>
</dbReference>
<evidence type="ECO:0000256" key="3">
    <source>
        <dbReference type="ARBA" id="ARBA00022741"/>
    </source>
</evidence>
<evidence type="ECO:0000313" key="7">
    <source>
        <dbReference type="EMBL" id="KAK7507446.1"/>
    </source>
</evidence>
<evidence type="ECO:0000256" key="4">
    <source>
        <dbReference type="ARBA" id="ARBA00022777"/>
    </source>
</evidence>
<evidence type="ECO:0000256" key="5">
    <source>
        <dbReference type="ARBA" id="ARBA00022840"/>
    </source>
</evidence>
<dbReference type="Gene3D" id="3.30.200.20">
    <property type="entry name" value="Phosphorylase Kinase, domain 1"/>
    <property type="match status" value="1"/>
</dbReference>
<name>A0ABD0M709_9CAEN</name>
<keyword evidence="4" id="KW-0418">Kinase</keyword>
<dbReference type="SUPFAM" id="SSF56112">
    <property type="entry name" value="Protein kinase-like (PK-like)"/>
    <property type="match status" value="1"/>
</dbReference>
<comment type="similarity">
    <text evidence="1">Belongs to the methylthioribose kinase family.</text>
</comment>
<protein>
    <recommendedName>
        <fullName evidence="6">Aminoglycoside phosphotransferase domain-containing protein</fullName>
    </recommendedName>
</protein>
<keyword evidence="5" id="KW-0067">ATP-binding</keyword>
<feature type="domain" description="Aminoglycoside phosphotransferase" evidence="6">
    <location>
        <begin position="84"/>
        <end position="277"/>
    </location>
</feature>
<organism evidence="7 8">
    <name type="scientific">Batillaria attramentaria</name>
    <dbReference type="NCBI Taxonomy" id="370345"/>
    <lineage>
        <taxon>Eukaryota</taxon>
        <taxon>Metazoa</taxon>
        <taxon>Spiralia</taxon>
        <taxon>Lophotrochozoa</taxon>
        <taxon>Mollusca</taxon>
        <taxon>Gastropoda</taxon>
        <taxon>Caenogastropoda</taxon>
        <taxon>Sorbeoconcha</taxon>
        <taxon>Cerithioidea</taxon>
        <taxon>Batillariidae</taxon>
        <taxon>Batillaria</taxon>
    </lineage>
</organism>
<evidence type="ECO:0000313" key="8">
    <source>
        <dbReference type="Proteomes" id="UP001519460"/>
    </source>
</evidence>
<evidence type="ECO:0000259" key="6">
    <source>
        <dbReference type="Pfam" id="PF01636"/>
    </source>
</evidence>
<dbReference type="Proteomes" id="UP001519460">
    <property type="component" value="Unassembled WGS sequence"/>
</dbReference>
<dbReference type="InterPro" id="IPR002575">
    <property type="entry name" value="Aminoglycoside_PTrfase"/>
</dbReference>
<evidence type="ECO:0000256" key="1">
    <source>
        <dbReference type="ARBA" id="ARBA00010165"/>
    </source>
</evidence>
<dbReference type="GO" id="GO:0005524">
    <property type="term" value="F:ATP binding"/>
    <property type="evidence" value="ECO:0007669"/>
    <property type="project" value="UniProtKB-KW"/>
</dbReference>
<gene>
    <name evidence="7" type="ORF">BaRGS_00001381</name>
</gene>
<dbReference type="EMBL" id="JACVVK020000004">
    <property type="protein sequence ID" value="KAK7507446.1"/>
    <property type="molecule type" value="Genomic_DNA"/>
</dbReference>
<dbReference type="AlphaFoldDB" id="A0ABD0M709"/>
<comment type="caution">
    <text evidence="7">The sequence shown here is derived from an EMBL/GenBank/DDBJ whole genome shotgun (WGS) entry which is preliminary data.</text>
</comment>
<keyword evidence="2" id="KW-0808">Transferase</keyword>
<dbReference type="PANTHER" id="PTHR34273">
    <property type="entry name" value="METHYLTHIORIBOSE KINASE"/>
    <property type="match status" value="1"/>
</dbReference>
<dbReference type="GO" id="GO:0016301">
    <property type="term" value="F:kinase activity"/>
    <property type="evidence" value="ECO:0007669"/>
    <property type="project" value="UniProtKB-KW"/>
</dbReference>